<protein>
    <submittedName>
        <fullName evidence="3">Uncharacterized protein</fullName>
    </submittedName>
</protein>
<sequence>MGTRRSSVLGCTIVSPLSYYGSIFPLSESIHLPRCYPVSAIAWGIVYGHGFLGIVKMMFFMVFIDFVLVHLEPFPNAYIQHTFHGSIRRVGVCVRRSLQFFLPSFPRPLRRPVFFHALAHQPQLGRVIRGQLNVSICCLLLLVHHVLGSTISPPHGTFSLPRSYPVCSVHSIPIRVQREQPCAAIVFWQLDRTSGNRVVSVIVRDIHIPWNLSHVRRHPRPQNNTDHPQQRRRRHLP</sequence>
<dbReference type="EMBL" id="RBNJ01010269">
    <property type="protein sequence ID" value="RUS26529.1"/>
    <property type="molecule type" value="Genomic_DNA"/>
</dbReference>
<comment type="caution">
    <text evidence="3">The sequence shown here is derived from an EMBL/GenBank/DDBJ whole genome shotgun (WGS) entry which is preliminary data.</text>
</comment>
<keyword evidence="2" id="KW-1133">Transmembrane helix</keyword>
<evidence type="ECO:0000256" key="2">
    <source>
        <dbReference type="SAM" id="Phobius"/>
    </source>
</evidence>
<dbReference type="InterPro" id="IPR007881">
    <property type="entry name" value="UNC-50"/>
</dbReference>
<gene>
    <name evidence="3" type="ORF">BC938DRAFT_470653</name>
</gene>
<keyword evidence="2" id="KW-0472">Membrane</keyword>
<accession>A0A433Q9X3</accession>
<feature type="transmembrane region" description="Helical" evidence="2">
    <location>
        <begin position="46"/>
        <end position="69"/>
    </location>
</feature>
<proteinExistence type="predicted"/>
<evidence type="ECO:0000313" key="3">
    <source>
        <dbReference type="EMBL" id="RUS26529.1"/>
    </source>
</evidence>
<dbReference type="Pfam" id="PF05216">
    <property type="entry name" value="UNC-50"/>
    <property type="match status" value="1"/>
</dbReference>
<evidence type="ECO:0000256" key="1">
    <source>
        <dbReference type="SAM" id="MobiDB-lite"/>
    </source>
</evidence>
<evidence type="ECO:0000313" key="4">
    <source>
        <dbReference type="Proteomes" id="UP000274822"/>
    </source>
</evidence>
<organism evidence="3 4">
    <name type="scientific">Jimgerdemannia flammicorona</name>
    <dbReference type="NCBI Taxonomy" id="994334"/>
    <lineage>
        <taxon>Eukaryota</taxon>
        <taxon>Fungi</taxon>
        <taxon>Fungi incertae sedis</taxon>
        <taxon>Mucoromycota</taxon>
        <taxon>Mucoromycotina</taxon>
        <taxon>Endogonomycetes</taxon>
        <taxon>Endogonales</taxon>
        <taxon>Endogonaceae</taxon>
        <taxon>Jimgerdemannia</taxon>
    </lineage>
</organism>
<keyword evidence="4" id="KW-1185">Reference proteome</keyword>
<dbReference type="Proteomes" id="UP000274822">
    <property type="component" value="Unassembled WGS sequence"/>
</dbReference>
<keyword evidence="2" id="KW-0812">Transmembrane</keyword>
<feature type="transmembrane region" description="Helical" evidence="2">
    <location>
        <begin position="7"/>
        <end position="26"/>
    </location>
</feature>
<dbReference type="AlphaFoldDB" id="A0A433Q9X3"/>
<name>A0A433Q9X3_9FUNG</name>
<feature type="region of interest" description="Disordered" evidence="1">
    <location>
        <begin position="215"/>
        <end position="237"/>
    </location>
</feature>
<reference evidence="3 4" key="1">
    <citation type="journal article" date="2018" name="New Phytol.">
        <title>Phylogenomics of Endogonaceae and evolution of mycorrhizas within Mucoromycota.</title>
        <authorList>
            <person name="Chang Y."/>
            <person name="Desiro A."/>
            <person name="Na H."/>
            <person name="Sandor L."/>
            <person name="Lipzen A."/>
            <person name="Clum A."/>
            <person name="Barry K."/>
            <person name="Grigoriev I.V."/>
            <person name="Martin F.M."/>
            <person name="Stajich J.E."/>
            <person name="Smith M.E."/>
            <person name="Bonito G."/>
            <person name="Spatafora J.W."/>
        </authorList>
    </citation>
    <scope>NUCLEOTIDE SEQUENCE [LARGE SCALE GENOMIC DNA]</scope>
    <source>
        <strain evidence="3 4">AD002</strain>
    </source>
</reference>